<evidence type="ECO:0000313" key="2">
    <source>
        <dbReference type="EMBL" id="CAA9999406.1"/>
    </source>
</evidence>
<proteinExistence type="predicted"/>
<gene>
    <name evidence="2" type="ORF">NTEN_LOCUS5689</name>
</gene>
<evidence type="ECO:0000313" key="3">
    <source>
        <dbReference type="Proteomes" id="UP000479000"/>
    </source>
</evidence>
<organism evidence="2 3">
    <name type="scientific">Nesidiocoris tenuis</name>
    <dbReference type="NCBI Taxonomy" id="355587"/>
    <lineage>
        <taxon>Eukaryota</taxon>
        <taxon>Metazoa</taxon>
        <taxon>Ecdysozoa</taxon>
        <taxon>Arthropoda</taxon>
        <taxon>Hexapoda</taxon>
        <taxon>Insecta</taxon>
        <taxon>Pterygota</taxon>
        <taxon>Neoptera</taxon>
        <taxon>Paraneoptera</taxon>
        <taxon>Hemiptera</taxon>
        <taxon>Heteroptera</taxon>
        <taxon>Panheteroptera</taxon>
        <taxon>Cimicomorpha</taxon>
        <taxon>Miridae</taxon>
        <taxon>Dicyphina</taxon>
        <taxon>Nesidiocoris</taxon>
    </lineage>
</organism>
<dbReference type="AlphaFoldDB" id="A0A6H5GAN9"/>
<accession>A0A6H5GAN9</accession>
<feature type="non-terminal residue" evidence="2">
    <location>
        <position position="1"/>
    </location>
</feature>
<dbReference type="EMBL" id="CADCXU010008761">
    <property type="protein sequence ID" value="CAA9999406.1"/>
    <property type="molecule type" value="Genomic_DNA"/>
</dbReference>
<keyword evidence="3" id="KW-1185">Reference proteome</keyword>
<protein>
    <submittedName>
        <fullName evidence="2">Uncharacterized protein</fullName>
    </submittedName>
</protein>
<feature type="region of interest" description="Disordered" evidence="1">
    <location>
        <begin position="1"/>
        <end position="89"/>
    </location>
</feature>
<evidence type="ECO:0000256" key="1">
    <source>
        <dbReference type="SAM" id="MobiDB-lite"/>
    </source>
</evidence>
<name>A0A6H5GAN9_9HEMI</name>
<dbReference type="Proteomes" id="UP000479000">
    <property type="component" value="Unassembled WGS sequence"/>
</dbReference>
<reference evidence="2 3" key="1">
    <citation type="submission" date="2020-02" db="EMBL/GenBank/DDBJ databases">
        <authorList>
            <person name="Ferguson B K."/>
        </authorList>
    </citation>
    <scope>NUCLEOTIDE SEQUENCE [LARGE SCALE GENOMIC DNA]</scope>
</reference>
<sequence length="89" mass="9468">PVIRPNLSSRSRHRGGNLSGNETISHSAGRLWNGGDVRPGGSAAPIGRERAPPPPEGPPNSCASEGEQSRPRTGKKRIERRRPVSTVAQ</sequence>